<organism evidence="2 3">
    <name type="scientific">Aliarcobacter vitoriensis</name>
    <dbReference type="NCBI Taxonomy" id="2011099"/>
    <lineage>
        <taxon>Bacteria</taxon>
        <taxon>Pseudomonadati</taxon>
        <taxon>Campylobacterota</taxon>
        <taxon>Epsilonproteobacteria</taxon>
        <taxon>Campylobacterales</taxon>
        <taxon>Arcobacteraceae</taxon>
        <taxon>Aliarcobacter</taxon>
    </lineage>
</organism>
<dbReference type="OrthoDB" id="5451115at2"/>
<dbReference type="Pfam" id="PF03959">
    <property type="entry name" value="FSH1"/>
    <property type="match status" value="1"/>
</dbReference>
<dbReference type="InterPro" id="IPR005645">
    <property type="entry name" value="FSH-like_dom"/>
</dbReference>
<keyword evidence="3" id="KW-1185">Reference proteome</keyword>
<dbReference type="PROSITE" id="PS51257">
    <property type="entry name" value="PROKAR_LIPOPROTEIN"/>
    <property type="match status" value="1"/>
</dbReference>
<dbReference type="EMBL" id="PDKB01000008">
    <property type="protein sequence ID" value="RBQ29163.1"/>
    <property type="molecule type" value="Genomic_DNA"/>
</dbReference>
<proteinExistence type="predicted"/>
<dbReference type="InterPro" id="IPR029058">
    <property type="entry name" value="AB_hydrolase_fold"/>
</dbReference>
<protein>
    <submittedName>
        <fullName evidence="2">Alpha/beta hydrolase</fullName>
    </submittedName>
</protein>
<evidence type="ECO:0000313" key="2">
    <source>
        <dbReference type="EMBL" id="RBQ29163.1"/>
    </source>
</evidence>
<dbReference type="SUPFAM" id="SSF53474">
    <property type="entry name" value="alpha/beta-Hydrolases"/>
    <property type="match status" value="1"/>
</dbReference>
<feature type="domain" description="Serine hydrolase" evidence="1">
    <location>
        <begin position="120"/>
        <end position="255"/>
    </location>
</feature>
<gene>
    <name evidence="2" type="ORF">CRU91_05615</name>
</gene>
<evidence type="ECO:0000259" key="1">
    <source>
        <dbReference type="Pfam" id="PF03959"/>
    </source>
</evidence>
<dbReference type="Gene3D" id="3.40.50.1820">
    <property type="entry name" value="alpha/beta hydrolase"/>
    <property type="match status" value="1"/>
</dbReference>
<accession>A0A366MTH8</accession>
<name>A0A366MTH8_9BACT</name>
<comment type="caution">
    <text evidence="2">The sequence shown here is derived from an EMBL/GenBank/DDBJ whole genome shotgun (WGS) entry which is preliminary data.</text>
</comment>
<dbReference type="Proteomes" id="UP000252669">
    <property type="component" value="Unassembled WGS sequence"/>
</dbReference>
<evidence type="ECO:0000313" key="3">
    <source>
        <dbReference type="Proteomes" id="UP000252669"/>
    </source>
</evidence>
<keyword evidence="2" id="KW-0378">Hydrolase</keyword>
<reference evidence="2 3" key="1">
    <citation type="submission" date="2017-10" db="EMBL/GenBank/DDBJ databases">
        <title>Genomics of the genus Arcobacter.</title>
        <authorList>
            <person name="Perez-Cataluna A."/>
            <person name="Figueras M.J."/>
        </authorList>
    </citation>
    <scope>NUCLEOTIDE SEQUENCE [LARGE SCALE GENOMIC DNA]</scope>
    <source>
        <strain evidence="2 3">CECT 9230</strain>
    </source>
</reference>
<dbReference type="RefSeq" id="WP_113894344.1">
    <property type="nucleotide sequence ID" value="NZ_JANJGA010000009.1"/>
</dbReference>
<sequence>MKYTLFIFLSFIFVSCSSKIPSMEERTNSALNFATKNSLSKSILNSSNFNIFSLQSQNINCANKTLNIYIEGDGLSWISKNQISPNPTPINQTLLKLLSLDNNKCKVYLARPCQYVKSSNCKQEYWTNKRFSKEIIDSFDEVLNSLRTKYQNRDFNFIGYSGGGAVVTILASKRDDIKNLITVAGNLDIEKWVNIHNISKLDGSLNPANFTSNLENIKQFHIIGIDDKIVPKDIFLSYFSKFSNKKNIEYIYTNSNHSCCFESVLKEVLNKIEK</sequence>
<dbReference type="GO" id="GO:0016787">
    <property type="term" value="F:hydrolase activity"/>
    <property type="evidence" value="ECO:0007669"/>
    <property type="project" value="UniProtKB-KW"/>
</dbReference>
<dbReference type="AlphaFoldDB" id="A0A366MTH8"/>